<dbReference type="RefSeq" id="XP_040742161.1">
    <property type="nucleotide sequence ID" value="XM_040891223.1"/>
</dbReference>
<dbReference type="STRING" id="61395.A0A1Y1W4E7"/>
<dbReference type="Pfam" id="PF23585">
    <property type="entry name" value="DUF7137"/>
    <property type="match status" value="1"/>
</dbReference>
<feature type="region of interest" description="Disordered" evidence="1">
    <location>
        <begin position="123"/>
        <end position="202"/>
    </location>
</feature>
<dbReference type="Proteomes" id="UP000193922">
    <property type="component" value="Unassembled WGS sequence"/>
</dbReference>
<feature type="compositionally biased region" description="Basic and acidic residues" evidence="1">
    <location>
        <begin position="188"/>
        <end position="202"/>
    </location>
</feature>
<organism evidence="4 5">
    <name type="scientific">Linderina pennispora</name>
    <dbReference type="NCBI Taxonomy" id="61395"/>
    <lineage>
        <taxon>Eukaryota</taxon>
        <taxon>Fungi</taxon>
        <taxon>Fungi incertae sedis</taxon>
        <taxon>Zoopagomycota</taxon>
        <taxon>Kickxellomycotina</taxon>
        <taxon>Kickxellomycetes</taxon>
        <taxon>Kickxellales</taxon>
        <taxon>Kickxellaceae</taxon>
        <taxon>Linderina</taxon>
    </lineage>
</organism>
<feature type="transmembrane region" description="Helical" evidence="2">
    <location>
        <begin position="43"/>
        <end position="63"/>
    </location>
</feature>
<keyword evidence="2" id="KW-1133">Transmembrane helix</keyword>
<evidence type="ECO:0000259" key="3">
    <source>
        <dbReference type="Pfam" id="PF23585"/>
    </source>
</evidence>
<evidence type="ECO:0000313" key="4">
    <source>
        <dbReference type="EMBL" id="ORX68347.1"/>
    </source>
</evidence>
<feature type="transmembrane region" description="Helical" evidence="2">
    <location>
        <begin position="83"/>
        <end position="106"/>
    </location>
</feature>
<feature type="domain" description="DUF7137" evidence="3">
    <location>
        <begin position="207"/>
        <end position="334"/>
    </location>
</feature>
<keyword evidence="2" id="KW-0472">Membrane</keyword>
<keyword evidence="2" id="KW-0812">Transmembrane</keyword>
<feature type="transmembrane region" description="Helical" evidence="2">
    <location>
        <begin position="355"/>
        <end position="374"/>
    </location>
</feature>
<evidence type="ECO:0000256" key="1">
    <source>
        <dbReference type="SAM" id="MobiDB-lite"/>
    </source>
</evidence>
<dbReference type="OrthoDB" id="2435509at2759"/>
<name>A0A1Y1W4E7_9FUNG</name>
<dbReference type="EMBL" id="MCFD01000010">
    <property type="protein sequence ID" value="ORX68347.1"/>
    <property type="molecule type" value="Genomic_DNA"/>
</dbReference>
<gene>
    <name evidence="4" type="ORF">DL89DRAFT_32061</name>
</gene>
<dbReference type="AlphaFoldDB" id="A0A1Y1W4E7"/>
<comment type="caution">
    <text evidence="4">The sequence shown here is derived from an EMBL/GenBank/DDBJ whole genome shotgun (WGS) entry which is preliminary data.</text>
</comment>
<keyword evidence="5" id="KW-1185">Reference proteome</keyword>
<reference evidence="4 5" key="1">
    <citation type="submission" date="2016-07" db="EMBL/GenBank/DDBJ databases">
        <title>Pervasive Adenine N6-methylation of Active Genes in Fungi.</title>
        <authorList>
            <consortium name="DOE Joint Genome Institute"/>
            <person name="Mondo S.J."/>
            <person name="Dannebaum R.O."/>
            <person name="Kuo R.C."/>
            <person name="Labutti K."/>
            <person name="Haridas S."/>
            <person name="Kuo A."/>
            <person name="Salamov A."/>
            <person name="Ahrendt S.R."/>
            <person name="Lipzen A."/>
            <person name="Sullivan W."/>
            <person name="Andreopoulos W.B."/>
            <person name="Clum A."/>
            <person name="Lindquist E."/>
            <person name="Daum C."/>
            <person name="Ramamoorthy G.K."/>
            <person name="Gryganskyi A."/>
            <person name="Culley D."/>
            <person name="Magnuson J.K."/>
            <person name="James T.Y."/>
            <person name="O'Malley M.A."/>
            <person name="Stajich J.E."/>
            <person name="Spatafora J.W."/>
            <person name="Visel A."/>
            <person name="Grigoriev I.V."/>
        </authorList>
    </citation>
    <scope>NUCLEOTIDE SEQUENCE [LARGE SCALE GENOMIC DNA]</scope>
    <source>
        <strain evidence="4 5">ATCC 12442</strain>
    </source>
</reference>
<sequence>MSICGVGWLQETSSRHGCWALTSCLSEPVFLFSLGKHAVSSHYCISFFSLFAFVVCCIGRPISVQHFISAYFHNTRFFISTFYFAYYMRCKAIVGVLAALLLLLVVSGAKGDSESKGLILADASSHSTGSSHGKGDSDSKGSSQGKKPTKTTKSDGDDDGDSKSKKGGRKRPTKTRKVEEEEDDSESDAERAYLKRVKADKDAGRMPGRMKMLVPPRTVHTPLFELDSVVELQWEYDNNVIEVPEKLMISVQMPRDPHADPRLKPVIYDIAVNVTGDRKKFYWDTKNDVPDGVGMREGSGYTMYFYDGEIGFRMSDVVPAGYLIKYAMPFAFFISRYDRTNDGVPKNYNPNAATHLAPAVAWSLLVVMVATFAVR</sequence>
<dbReference type="InterPro" id="IPR055561">
    <property type="entry name" value="DUF7137"/>
</dbReference>
<dbReference type="GeneID" id="63807871"/>
<evidence type="ECO:0000313" key="5">
    <source>
        <dbReference type="Proteomes" id="UP000193922"/>
    </source>
</evidence>
<protein>
    <recommendedName>
        <fullName evidence="3">DUF7137 domain-containing protein</fullName>
    </recommendedName>
</protein>
<feature type="compositionally biased region" description="Basic residues" evidence="1">
    <location>
        <begin position="165"/>
        <end position="175"/>
    </location>
</feature>
<feature type="transmembrane region" description="Helical" evidence="2">
    <location>
        <begin position="317"/>
        <end position="335"/>
    </location>
</feature>
<proteinExistence type="predicted"/>
<evidence type="ECO:0000256" key="2">
    <source>
        <dbReference type="SAM" id="Phobius"/>
    </source>
</evidence>
<accession>A0A1Y1W4E7</accession>